<sequence length="542" mass="59141">MSNAQVLKDEQGRPFIVVRDQGKKKRQHGTEAVKSHIVAAKTVASIVKSSLGPRGLDKILISADGDITVTNDGATILGQMEITNNVAKLLVELSQSQDEEIGDGTTGVVVLAAAMLEQASDLIDKGIHPIRIADGYDQACEIAVAELDRISDEIIFSSDDTTNLLKVAKTSLGSKIVSKSHDQFAQIAVDAVLSVADFERKDVDFELIKVDGKVGGSLEDSLLVHGVIVDKDFSHPQMPDEVRDAKIAILTCPFEPPKPKTKHKLDITSVEEFKKLQDYEKEKFTEMIQQLKDSGANLVICQWGFDDEANHLLLQNELPAVRWVGGPEIELIAIATNGRIVPRFEDLTSDKLGSAGLVREMSFGTTREKMLVIEQCANTRAVTIFVRGSNKMIIDEAKRSLHDALCVVRNLVRDNRVVYGGGAAEIACSIAVEDAAVKSPGIEQYAMRAFAEALDAVPLALSENSGLSPIETLASIKSRQVKEKNTRLGVDCMMTGTNDMREHFAIDPLIGKRQQLLLATQLCRMVLKINNVIISGDDQSEF</sequence>
<dbReference type="SUPFAM" id="SSF48592">
    <property type="entry name" value="GroEL equatorial domain-like"/>
    <property type="match status" value="1"/>
</dbReference>
<comment type="subunit">
    <text evidence="3">Heterooligomeric complex of about 850 to 900 kDa that forms two stacked rings, 12 to 16 nm in diameter.</text>
</comment>
<comment type="caution">
    <text evidence="11">The sequence shown here is derived from an EMBL/GenBank/DDBJ whole genome shotgun (WGS) entry which is preliminary data.</text>
</comment>
<evidence type="ECO:0000256" key="10">
    <source>
        <dbReference type="RuleBase" id="RU004187"/>
    </source>
</evidence>
<dbReference type="SUPFAM" id="SSF54849">
    <property type="entry name" value="GroEL-intermediate domain like"/>
    <property type="match status" value="1"/>
</dbReference>
<evidence type="ECO:0000256" key="5">
    <source>
        <dbReference type="ARBA" id="ARBA00022741"/>
    </source>
</evidence>
<organism evidence="11 12">
    <name type="scientific">Penicillium cf. griseofulvum</name>
    <dbReference type="NCBI Taxonomy" id="2972120"/>
    <lineage>
        <taxon>Eukaryota</taxon>
        <taxon>Fungi</taxon>
        <taxon>Dikarya</taxon>
        <taxon>Ascomycota</taxon>
        <taxon>Pezizomycotina</taxon>
        <taxon>Eurotiomycetes</taxon>
        <taxon>Eurotiomycetidae</taxon>
        <taxon>Eurotiales</taxon>
        <taxon>Aspergillaceae</taxon>
        <taxon>Penicillium</taxon>
    </lineage>
</organism>
<reference evidence="11" key="2">
    <citation type="journal article" date="2023" name="IMA Fungus">
        <title>Comparative genomic study of the Penicillium genus elucidates a diverse pangenome and 15 lateral gene transfer events.</title>
        <authorList>
            <person name="Petersen C."/>
            <person name="Sorensen T."/>
            <person name="Nielsen M.R."/>
            <person name="Sondergaard T.E."/>
            <person name="Sorensen J.L."/>
            <person name="Fitzpatrick D.A."/>
            <person name="Frisvad J.C."/>
            <person name="Nielsen K.L."/>
        </authorList>
    </citation>
    <scope>NUCLEOTIDE SEQUENCE</scope>
    <source>
        <strain evidence="11">IBT 16849</strain>
    </source>
</reference>
<dbReference type="SUPFAM" id="SSF52029">
    <property type="entry name" value="GroEL apical domain-like"/>
    <property type="match status" value="1"/>
</dbReference>
<evidence type="ECO:0000256" key="7">
    <source>
        <dbReference type="ARBA" id="ARBA00023186"/>
    </source>
</evidence>
<name>A0A9W9M5E8_9EURO</name>
<dbReference type="PANTHER" id="PTHR11353">
    <property type="entry name" value="CHAPERONIN"/>
    <property type="match status" value="1"/>
</dbReference>
<comment type="subcellular location">
    <subcellularLocation>
        <location evidence="1">Cytoplasm</location>
    </subcellularLocation>
</comment>
<evidence type="ECO:0000256" key="3">
    <source>
        <dbReference type="ARBA" id="ARBA00011531"/>
    </source>
</evidence>
<evidence type="ECO:0000313" key="12">
    <source>
        <dbReference type="Proteomes" id="UP001150879"/>
    </source>
</evidence>
<keyword evidence="12" id="KW-1185">Reference proteome</keyword>
<dbReference type="GO" id="GO:0140662">
    <property type="term" value="F:ATP-dependent protein folding chaperone"/>
    <property type="evidence" value="ECO:0007669"/>
    <property type="project" value="InterPro"/>
</dbReference>
<keyword evidence="7 10" id="KW-0143">Chaperone</keyword>
<dbReference type="PROSITE" id="PS00995">
    <property type="entry name" value="TCP1_3"/>
    <property type="match status" value="1"/>
</dbReference>
<dbReference type="GO" id="GO:0016887">
    <property type="term" value="F:ATP hydrolysis activity"/>
    <property type="evidence" value="ECO:0007669"/>
    <property type="project" value="InterPro"/>
</dbReference>
<dbReference type="GO" id="GO:0051082">
    <property type="term" value="F:unfolded protein binding"/>
    <property type="evidence" value="ECO:0007669"/>
    <property type="project" value="InterPro"/>
</dbReference>
<dbReference type="InterPro" id="IPR002423">
    <property type="entry name" value="Cpn60/GroEL/TCP-1"/>
</dbReference>
<accession>A0A9W9M5E8</accession>
<dbReference type="PROSITE" id="PS00750">
    <property type="entry name" value="TCP1_1"/>
    <property type="match status" value="1"/>
</dbReference>
<dbReference type="PRINTS" id="PR00304">
    <property type="entry name" value="TCOMPLEXTCP1"/>
</dbReference>
<dbReference type="CDD" id="cd03339">
    <property type="entry name" value="TCP1_epsilon"/>
    <property type="match status" value="1"/>
</dbReference>
<reference evidence="11" key="1">
    <citation type="submission" date="2022-11" db="EMBL/GenBank/DDBJ databases">
        <authorList>
            <person name="Petersen C."/>
        </authorList>
    </citation>
    <scope>NUCLEOTIDE SEQUENCE</scope>
    <source>
        <strain evidence="11">IBT 16849</strain>
    </source>
</reference>
<dbReference type="NCBIfam" id="TIGR02343">
    <property type="entry name" value="chap_CCT_epsi"/>
    <property type="match status" value="1"/>
</dbReference>
<protein>
    <recommendedName>
        <fullName evidence="8">T-complex protein 1 subunit epsilon</fullName>
    </recommendedName>
    <alternativeName>
        <fullName evidence="9">CCT-epsilon</fullName>
    </alternativeName>
</protein>
<dbReference type="InterPro" id="IPR027410">
    <property type="entry name" value="TCP-1-like_intermed_sf"/>
</dbReference>
<proteinExistence type="inferred from homology"/>
<comment type="similarity">
    <text evidence="2 10">Belongs to the TCP-1 chaperonin family.</text>
</comment>
<dbReference type="InterPro" id="IPR017998">
    <property type="entry name" value="Chaperone_TCP-1"/>
</dbReference>
<evidence type="ECO:0000256" key="6">
    <source>
        <dbReference type="ARBA" id="ARBA00022840"/>
    </source>
</evidence>
<dbReference type="EMBL" id="JAPQKP010000005">
    <property type="protein sequence ID" value="KAJ5189414.1"/>
    <property type="molecule type" value="Genomic_DNA"/>
</dbReference>
<evidence type="ECO:0000256" key="8">
    <source>
        <dbReference type="ARBA" id="ARBA00024086"/>
    </source>
</evidence>
<dbReference type="Gene3D" id="3.50.7.10">
    <property type="entry name" value="GroEL"/>
    <property type="match status" value="1"/>
</dbReference>
<evidence type="ECO:0000313" key="11">
    <source>
        <dbReference type="EMBL" id="KAJ5189414.1"/>
    </source>
</evidence>
<dbReference type="Pfam" id="PF00118">
    <property type="entry name" value="Cpn60_TCP1"/>
    <property type="match status" value="1"/>
</dbReference>
<dbReference type="NCBIfam" id="NF041082">
    <property type="entry name" value="thermosome_alpha"/>
    <property type="match status" value="1"/>
</dbReference>
<dbReference type="NCBIfam" id="NF041083">
    <property type="entry name" value="thermosome_beta"/>
    <property type="match status" value="1"/>
</dbReference>
<dbReference type="GO" id="GO:0005832">
    <property type="term" value="C:chaperonin-containing T-complex"/>
    <property type="evidence" value="ECO:0007669"/>
    <property type="project" value="UniProtKB-ARBA"/>
</dbReference>
<evidence type="ECO:0000256" key="2">
    <source>
        <dbReference type="ARBA" id="ARBA00008020"/>
    </source>
</evidence>
<dbReference type="InterPro" id="IPR053374">
    <property type="entry name" value="TCP-1_chaperonin"/>
</dbReference>
<dbReference type="Gene3D" id="3.30.260.10">
    <property type="entry name" value="TCP-1-like chaperonin intermediate domain"/>
    <property type="match status" value="1"/>
</dbReference>
<evidence type="ECO:0000256" key="1">
    <source>
        <dbReference type="ARBA" id="ARBA00004496"/>
    </source>
</evidence>
<gene>
    <name evidence="11" type="ORF">N7472_008428</name>
</gene>
<keyword evidence="5 10" id="KW-0547">Nucleotide-binding</keyword>
<evidence type="ECO:0000256" key="4">
    <source>
        <dbReference type="ARBA" id="ARBA00022490"/>
    </source>
</evidence>
<dbReference type="AlphaFoldDB" id="A0A9W9M5E8"/>
<keyword evidence="4" id="KW-0963">Cytoplasm</keyword>
<dbReference type="OrthoDB" id="10248520at2759"/>
<keyword evidence="6 10" id="KW-0067">ATP-binding</keyword>
<dbReference type="FunFam" id="1.10.560.10:FF:000049">
    <property type="entry name" value="T-complex protein 1 subunitTheta, putative"/>
    <property type="match status" value="1"/>
</dbReference>
<evidence type="ECO:0000256" key="9">
    <source>
        <dbReference type="ARBA" id="ARBA00033325"/>
    </source>
</evidence>
<dbReference type="InterPro" id="IPR027409">
    <property type="entry name" value="GroEL-like_apical_dom_sf"/>
</dbReference>
<dbReference type="FunFam" id="3.50.7.10:FF:000003">
    <property type="entry name" value="T-complex protein 1 subunit epsilon"/>
    <property type="match status" value="1"/>
</dbReference>
<dbReference type="InterPro" id="IPR002194">
    <property type="entry name" value="Chaperonin_TCP-1_CS"/>
</dbReference>
<dbReference type="InterPro" id="IPR054827">
    <property type="entry name" value="thermosome_alpha"/>
</dbReference>
<dbReference type="Gene3D" id="1.10.560.10">
    <property type="entry name" value="GroEL-like equatorial domain"/>
    <property type="match status" value="1"/>
</dbReference>
<dbReference type="InterPro" id="IPR012718">
    <property type="entry name" value="Chap_CCT_epsi"/>
</dbReference>
<dbReference type="InterPro" id="IPR027413">
    <property type="entry name" value="GROEL-like_equatorial_sf"/>
</dbReference>
<dbReference type="Proteomes" id="UP001150879">
    <property type="component" value="Unassembled WGS sequence"/>
</dbReference>
<dbReference type="GO" id="GO:0005524">
    <property type="term" value="F:ATP binding"/>
    <property type="evidence" value="ECO:0007669"/>
    <property type="project" value="UniProtKB-KW"/>
</dbReference>